<dbReference type="Proteomes" id="UP000663760">
    <property type="component" value="Chromosome 13"/>
</dbReference>
<dbReference type="PANTHER" id="PTHR35297:SF2">
    <property type="entry name" value="PROTEIN, PUTATIVE-RELATED"/>
    <property type="match status" value="1"/>
</dbReference>
<evidence type="ECO:0000313" key="3">
    <source>
        <dbReference type="Proteomes" id="UP000663760"/>
    </source>
</evidence>
<feature type="compositionally biased region" description="Basic and acidic residues" evidence="1">
    <location>
        <begin position="49"/>
        <end position="59"/>
    </location>
</feature>
<keyword evidence="3" id="KW-1185">Reference proteome</keyword>
<name>A0A7I8L995_SPIIN</name>
<dbReference type="AlphaFoldDB" id="A0A7I8L995"/>
<proteinExistence type="predicted"/>
<feature type="region of interest" description="Disordered" evidence="1">
    <location>
        <begin position="1"/>
        <end position="77"/>
    </location>
</feature>
<reference evidence="2" key="1">
    <citation type="submission" date="2020-02" db="EMBL/GenBank/DDBJ databases">
        <authorList>
            <person name="Scholz U."/>
            <person name="Mascher M."/>
            <person name="Fiebig A."/>
        </authorList>
    </citation>
    <scope>NUCLEOTIDE SEQUENCE</scope>
</reference>
<accession>A0A7I8L995</accession>
<dbReference type="PANTHER" id="PTHR35297">
    <property type="entry name" value="PROTEIN, PUTATIVE-RELATED"/>
    <property type="match status" value="1"/>
</dbReference>
<organism evidence="2 3">
    <name type="scientific">Spirodela intermedia</name>
    <name type="common">Intermediate duckweed</name>
    <dbReference type="NCBI Taxonomy" id="51605"/>
    <lineage>
        <taxon>Eukaryota</taxon>
        <taxon>Viridiplantae</taxon>
        <taxon>Streptophyta</taxon>
        <taxon>Embryophyta</taxon>
        <taxon>Tracheophyta</taxon>
        <taxon>Spermatophyta</taxon>
        <taxon>Magnoliopsida</taxon>
        <taxon>Liliopsida</taxon>
        <taxon>Araceae</taxon>
        <taxon>Lemnoideae</taxon>
        <taxon>Spirodela</taxon>
    </lineage>
</organism>
<feature type="compositionally biased region" description="Low complexity" evidence="1">
    <location>
        <begin position="61"/>
        <end position="77"/>
    </location>
</feature>
<sequence length="171" mass="18178">MQRQSLGSPAMKQPLPPARGAEEDDDDGKKKWKKKMGGGAVEVDEAREEGEIRSSEKPFRRSSFAAPASPSGAASAGPERTIHIIPVLTLFCFLVLYLCSHDPAVTDLNGSGSVGRLFDPTASGAEIGRQVAAAATGGASAVVRSHRSLKELERIRGHHGSRRMGKRGPHL</sequence>
<evidence type="ECO:0000256" key="1">
    <source>
        <dbReference type="SAM" id="MobiDB-lite"/>
    </source>
</evidence>
<gene>
    <name evidence="2" type="ORF">SI8410_13017281</name>
</gene>
<dbReference type="EMBL" id="LR746276">
    <property type="protein sequence ID" value="CAA7406603.1"/>
    <property type="molecule type" value="Genomic_DNA"/>
</dbReference>
<dbReference type="OrthoDB" id="783427at2759"/>
<protein>
    <submittedName>
        <fullName evidence="2">Uncharacterized protein</fullName>
    </submittedName>
</protein>
<evidence type="ECO:0000313" key="2">
    <source>
        <dbReference type="EMBL" id="CAA7406603.1"/>
    </source>
</evidence>